<sequence length="583" mass="62615">MHIRRPSNPLQRSSPPSAIRVAGPRMAGAAASCRQPTSCEGAPPRFPIPPLRAPAVSAQPPASKGTPIGAASYPPGGHPHHAPRHWRKAASLPSALPPRGKRTLPRCPHTRWASPGMSRTAHTAWSRRGLRRSGSQGRRAQTHQASPTSRGRLAVLDGWVGEAQSRARCNGPGASCPFRVGGLPLQAPPCTTPSAAQPPWRASCMPRTHWCPFWISCAQAVWIGSSSSSRCRCQHQQQQRQQQQQWEDAWSDMGSSDSVSAAAAAAAAAARAALAVMAENRAKRVNVSPPFQSPTAQDQAHQQQQNQQQQQAEALLYGEGTTYAGVHHPAAVCSVPVMEVRDWGPLAPPGEGHEEQPTEASMEHRAQRSNIRHSGHSHQEQQEQGHAVFSNKRARLGHPNPTEAASVSAATMNGWQRSQHPHHDDHPLSHALANCKRLGQQQQQQQQQRGSRAPYFTPSGPQGAPACGQDLSGTKQERAEEERALDSVQRAMDSLKQSPNFRAATLVGTQLAALPPTDALAVMAGVVGAAVEKVRMHDGPDSLSLPSQLTDLAVYIRIAAQRAEQNVKGSAALKRVESSALEK</sequence>
<feature type="compositionally biased region" description="Basic and acidic residues" evidence="1">
    <location>
        <begin position="351"/>
        <end position="366"/>
    </location>
</feature>
<reference evidence="2" key="1">
    <citation type="submission" date="2021-01" db="EMBL/GenBank/DDBJ databases">
        <authorList>
            <person name="Corre E."/>
            <person name="Pelletier E."/>
            <person name="Niang G."/>
            <person name="Scheremetjew M."/>
            <person name="Finn R."/>
            <person name="Kale V."/>
            <person name="Holt S."/>
            <person name="Cochrane G."/>
            <person name="Meng A."/>
            <person name="Brown T."/>
            <person name="Cohen L."/>
        </authorList>
    </citation>
    <scope>NUCLEOTIDE SEQUENCE</scope>
    <source>
        <strain evidence="2">CCMP1320</strain>
    </source>
</reference>
<name>A0A7S3VP89_DUNTE</name>
<feature type="compositionally biased region" description="Basic residues" evidence="1">
    <location>
        <begin position="78"/>
        <end position="88"/>
    </location>
</feature>
<protein>
    <submittedName>
        <fullName evidence="2">Uncharacterized protein</fullName>
    </submittedName>
</protein>
<dbReference type="EMBL" id="HBIP01021804">
    <property type="protein sequence ID" value="CAE0497958.1"/>
    <property type="molecule type" value="Transcribed_RNA"/>
</dbReference>
<evidence type="ECO:0000313" key="2">
    <source>
        <dbReference type="EMBL" id="CAE0497958.1"/>
    </source>
</evidence>
<dbReference type="AlphaFoldDB" id="A0A7S3VP89"/>
<feature type="region of interest" description="Disordered" evidence="1">
    <location>
        <begin position="344"/>
        <end position="386"/>
    </location>
</feature>
<accession>A0A7S3VP89</accession>
<evidence type="ECO:0000256" key="1">
    <source>
        <dbReference type="SAM" id="MobiDB-lite"/>
    </source>
</evidence>
<feature type="region of interest" description="Disordered" evidence="1">
    <location>
        <begin position="1"/>
        <end position="151"/>
    </location>
</feature>
<gene>
    <name evidence="2" type="ORF">DTER00134_LOCUS13031</name>
</gene>
<feature type="compositionally biased region" description="Low complexity" evidence="1">
    <location>
        <begin position="296"/>
        <end position="311"/>
    </location>
</feature>
<feature type="region of interest" description="Disordered" evidence="1">
    <location>
        <begin position="437"/>
        <end position="489"/>
    </location>
</feature>
<proteinExistence type="predicted"/>
<feature type="region of interest" description="Disordered" evidence="1">
    <location>
        <begin position="287"/>
        <end position="311"/>
    </location>
</feature>
<feature type="compositionally biased region" description="Basic and acidic residues" evidence="1">
    <location>
        <begin position="475"/>
        <end position="485"/>
    </location>
</feature>
<organism evidence="2">
    <name type="scientific">Dunaliella tertiolecta</name>
    <name type="common">Green alga</name>
    <dbReference type="NCBI Taxonomy" id="3047"/>
    <lineage>
        <taxon>Eukaryota</taxon>
        <taxon>Viridiplantae</taxon>
        <taxon>Chlorophyta</taxon>
        <taxon>core chlorophytes</taxon>
        <taxon>Chlorophyceae</taxon>
        <taxon>CS clade</taxon>
        <taxon>Chlamydomonadales</taxon>
        <taxon>Dunaliellaceae</taxon>
        <taxon>Dunaliella</taxon>
    </lineage>
</organism>